<proteinExistence type="predicted"/>
<dbReference type="EMBL" id="UYRR01020172">
    <property type="protein sequence ID" value="VDK30348.1"/>
    <property type="molecule type" value="Genomic_DNA"/>
</dbReference>
<dbReference type="OrthoDB" id="5798715at2759"/>
<evidence type="ECO:0000313" key="3">
    <source>
        <dbReference type="WBParaSite" id="ASIM_0000816101-mRNA-1"/>
    </source>
</evidence>
<name>A0A0M3JKI7_ANISI</name>
<organism evidence="3">
    <name type="scientific">Anisakis simplex</name>
    <name type="common">Herring worm</name>
    <dbReference type="NCBI Taxonomy" id="6269"/>
    <lineage>
        <taxon>Eukaryota</taxon>
        <taxon>Metazoa</taxon>
        <taxon>Ecdysozoa</taxon>
        <taxon>Nematoda</taxon>
        <taxon>Chromadorea</taxon>
        <taxon>Rhabditida</taxon>
        <taxon>Spirurina</taxon>
        <taxon>Ascaridomorpha</taxon>
        <taxon>Ascaridoidea</taxon>
        <taxon>Anisakidae</taxon>
        <taxon>Anisakis</taxon>
        <taxon>Anisakis simplex complex</taxon>
    </lineage>
</organism>
<evidence type="ECO:0000313" key="2">
    <source>
        <dbReference type="Proteomes" id="UP000267096"/>
    </source>
</evidence>
<gene>
    <name evidence="1" type="ORF">ASIM_LOCUS7915</name>
</gene>
<dbReference type="Proteomes" id="UP000267096">
    <property type="component" value="Unassembled WGS sequence"/>
</dbReference>
<reference evidence="1 2" key="2">
    <citation type="submission" date="2018-11" db="EMBL/GenBank/DDBJ databases">
        <authorList>
            <consortium name="Pathogen Informatics"/>
        </authorList>
    </citation>
    <scope>NUCLEOTIDE SEQUENCE [LARGE SCALE GENOMIC DNA]</scope>
</reference>
<sequence length="168" mass="18868">MVTAKASEGSTDGPAIDMDSVIELWRPIIGTHTTSDPDQVQVLREWRVDQQRQYPSGLTVDREEVITHYGGAIKKMRPWRATGPDGVHGFWWKTLPAARKILGEIIAEWAVNGKVTTGWLCRGRTVLIPKEVNTNGVVQKLLGALKRANTLDVKVRQILKRNKCRFQA</sequence>
<keyword evidence="2" id="KW-1185">Reference proteome</keyword>
<evidence type="ECO:0000313" key="1">
    <source>
        <dbReference type="EMBL" id="VDK30348.1"/>
    </source>
</evidence>
<protein>
    <submittedName>
        <fullName evidence="3">Transposase</fullName>
    </submittedName>
</protein>
<reference evidence="3" key="1">
    <citation type="submission" date="2017-02" db="UniProtKB">
        <authorList>
            <consortium name="WormBaseParasite"/>
        </authorList>
    </citation>
    <scope>IDENTIFICATION</scope>
</reference>
<dbReference type="WBParaSite" id="ASIM_0000816101-mRNA-1">
    <property type="protein sequence ID" value="ASIM_0000816101-mRNA-1"/>
    <property type="gene ID" value="ASIM_0000816101"/>
</dbReference>
<accession>A0A0M3JKI7</accession>
<dbReference type="AlphaFoldDB" id="A0A0M3JKI7"/>